<dbReference type="InterPro" id="IPR010175">
    <property type="entry name" value="LysK"/>
</dbReference>
<dbReference type="PROSITE" id="PS00758">
    <property type="entry name" value="ARGE_DAPE_CPG2_1"/>
    <property type="match status" value="1"/>
</dbReference>
<evidence type="ECO:0000313" key="9">
    <source>
        <dbReference type="EMBL" id="MFC6083126.1"/>
    </source>
</evidence>
<evidence type="ECO:0000256" key="3">
    <source>
        <dbReference type="ARBA" id="ARBA00022723"/>
    </source>
</evidence>
<dbReference type="InterPro" id="IPR001261">
    <property type="entry name" value="ArgE/DapE_CS"/>
</dbReference>
<keyword evidence="6" id="KW-0457">Lysine biosynthesis</keyword>
<dbReference type="Proteomes" id="UP001596137">
    <property type="component" value="Unassembled WGS sequence"/>
</dbReference>
<evidence type="ECO:0000313" key="10">
    <source>
        <dbReference type="Proteomes" id="UP001596137"/>
    </source>
</evidence>
<dbReference type="SUPFAM" id="SSF53187">
    <property type="entry name" value="Zn-dependent exopeptidases"/>
    <property type="match status" value="1"/>
</dbReference>
<dbReference type="InterPro" id="IPR036393">
    <property type="entry name" value="AceGlu_kinase-like_sf"/>
</dbReference>
<gene>
    <name evidence="9" type="ORF">ACFP1K_18280</name>
</gene>
<feature type="domain" description="Aspartate/glutamate/uridylate kinase" evidence="8">
    <location>
        <begin position="25"/>
        <end position="269"/>
    </location>
</feature>
<keyword evidence="7" id="KW-0170">Cobalt</keyword>
<reference evidence="10" key="1">
    <citation type="journal article" date="2019" name="Int. J. Syst. Evol. Microbiol.">
        <title>The Global Catalogue of Microorganisms (GCM) 10K type strain sequencing project: providing services to taxonomists for standard genome sequencing and annotation.</title>
        <authorList>
            <consortium name="The Broad Institute Genomics Platform"/>
            <consortium name="The Broad Institute Genome Sequencing Center for Infectious Disease"/>
            <person name="Wu L."/>
            <person name="Ma J."/>
        </authorList>
    </citation>
    <scope>NUCLEOTIDE SEQUENCE [LARGE SCALE GENOMIC DNA]</scope>
    <source>
        <strain evidence="10">JCM 30346</strain>
    </source>
</reference>
<dbReference type="EMBL" id="JBHSRF010000024">
    <property type="protein sequence ID" value="MFC6083126.1"/>
    <property type="molecule type" value="Genomic_DNA"/>
</dbReference>
<dbReference type="Pfam" id="PF00696">
    <property type="entry name" value="AA_kinase"/>
    <property type="match status" value="1"/>
</dbReference>
<evidence type="ECO:0000256" key="6">
    <source>
        <dbReference type="ARBA" id="ARBA00023154"/>
    </source>
</evidence>
<evidence type="ECO:0000256" key="1">
    <source>
        <dbReference type="ARBA" id="ARBA00022490"/>
    </source>
</evidence>
<dbReference type="NCBIfam" id="TIGR01902">
    <property type="entry name" value="dapE-lys-deAc"/>
    <property type="match status" value="1"/>
</dbReference>
<protein>
    <submittedName>
        <fullName evidence="9">M20/M25/M40 family metallo-hydrolase</fullName>
    </submittedName>
</protein>
<dbReference type="PANTHER" id="PTHR43808:SF28">
    <property type="entry name" value="[LYSW]-LYSINE_[LYSW]-ORNITHINE HYDROLASE"/>
    <property type="match status" value="1"/>
</dbReference>
<keyword evidence="10" id="KW-1185">Reference proteome</keyword>
<dbReference type="SUPFAM" id="SSF53633">
    <property type="entry name" value="Carbamate kinase-like"/>
    <property type="match status" value="1"/>
</dbReference>
<keyword evidence="1" id="KW-0963">Cytoplasm</keyword>
<evidence type="ECO:0000256" key="4">
    <source>
        <dbReference type="ARBA" id="ARBA00022801"/>
    </source>
</evidence>
<name>A0ABW1NJ39_9ACTN</name>
<dbReference type="InterPro" id="IPR050072">
    <property type="entry name" value="Peptidase_M20A"/>
</dbReference>
<organism evidence="9 10">
    <name type="scientific">Sphaerisporangium aureirubrum</name>
    <dbReference type="NCBI Taxonomy" id="1544736"/>
    <lineage>
        <taxon>Bacteria</taxon>
        <taxon>Bacillati</taxon>
        <taxon>Actinomycetota</taxon>
        <taxon>Actinomycetes</taxon>
        <taxon>Streptosporangiales</taxon>
        <taxon>Streptosporangiaceae</taxon>
        <taxon>Sphaerisporangium</taxon>
    </lineage>
</organism>
<keyword evidence="4" id="KW-0378">Hydrolase</keyword>
<evidence type="ECO:0000256" key="7">
    <source>
        <dbReference type="ARBA" id="ARBA00023285"/>
    </source>
</evidence>
<dbReference type="RefSeq" id="WP_380754541.1">
    <property type="nucleotide sequence ID" value="NZ_JBHSRF010000024.1"/>
</dbReference>
<evidence type="ECO:0000256" key="5">
    <source>
        <dbReference type="ARBA" id="ARBA00022833"/>
    </source>
</evidence>
<sequence>MAVTGTPGYVPDALKAVNPHRALHVVKLGSATLRHARVYDELAELRSRGARVLVVTGGAADITLHYALIGRPIRTLTLRGGDEVRYCPPDEIPYIVEAYEQITLPRIRDELTRRGLSVHTTTGAAATGLGGGLVTATPGGPLRAFEGDRQRFVRDHRAGTVRDVDAARLAELLEVFDVVCVSPPVAASDGGSPLNVDADVLAAEVALALDADHLRLVTGTAGLLTDPADPASTLPHATVGEGMSYAGGRMKQKVRAAELALAGTPDVVITGPHTLDTRDGTRFWRAPAPAPDLGLLARMVELGSVSGDERDLAEFLVRWCADRGVAARIDPAGNLVATKGDGPRRLLMIGHMDTVPHRWPVRWDGGTITGRGCVDAKGSLAAFLETLAGLDVPEDASVQVIGTVEEERSAAGAHHARDHYTADAVITGEPSGASALTVGYHGVCKTLLSVSQPSAHTAAKDSRTAAGRMTDAVTAAEAAVAALGADTLFAVLSVRAGSRDGVQSAEAVVDVRVPPSITPAAVTDAIRRALPARVRAETLLRTPAVATPRTSPLVRAFTRALRAATGGPPRLLAKKGSSDMNTLATTWHGVPMVAYGPGDSSLDHTPHERLDAGEYRLARTVLDDAVRRWLAGGAPAVPVGATTGGERT</sequence>
<dbReference type="PANTHER" id="PTHR43808">
    <property type="entry name" value="ACETYLORNITHINE DEACETYLASE"/>
    <property type="match status" value="1"/>
</dbReference>
<evidence type="ECO:0000259" key="8">
    <source>
        <dbReference type="Pfam" id="PF00696"/>
    </source>
</evidence>
<keyword evidence="2" id="KW-0028">Amino-acid biosynthesis</keyword>
<dbReference type="InterPro" id="IPR001048">
    <property type="entry name" value="Asp/Glu/Uridylate_kinase"/>
</dbReference>
<dbReference type="Gene3D" id="3.40.1160.10">
    <property type="entry name" value="Acetylglutamate kinase-like"/>
    <property type="match status" value="1"/>
</dbReference>
<evidence type="ECO:0000256" key="2">
    <source>
        <dbReference type="ARBA" id="ARBA00022605"/>
    </source>
</evidence>
<comment type="caution">
    <text evidence="9">The sequence shown here is derived from an EMBL/GenBank/DDBJ whole genome shotgun (WGS) entry which is preliminary data.</text>
</comment>
<dbReference type="Pfam" id="PF01546">
    <property type="entry name" value="Peptidase_M20"/>
    <property type="match status" value="1"/>
</dbReference>
<proteinExistence type="predicted"/>
<keyword evidence="5" id="KW-0862">Zinc</keyword>
<accession>A0ABW1NJ39</accession>
<keyword evidence="3" id="KW-0479">Metal-binding</keyword>
<dbReference type="InterPro" id="IPR002933">
    <property type="entry name" value="Peptidase_M20"/>
</dbReference>
<dbReference type="Gene3D" id="3.40.630.10">
    <property type="entry name" value="Zn peptidases"/>
    <property type="match status" value="2"/>
</dbReference>